<dbReference type="Gene3D" id="3.40.50.1820">
    <property type="entry name" value="alpha/beta hydrolase"/>
    <property type="match status" value="1"/>
</dbReference>
<dbReference type="AlphaFoldDB" id="A0AAD7B0L3"/>
<feature type="non-terminal residue" evidence="1">
    <location>
        <position position="342"/>
    </location>
</feature>
<reference evidence="1" key="1">
    <citation type="submission" date="2023-03" db="EMBL/GenBank/DDBJ databases">
        <title>Massive genome expansion in bonnet fungi (Mycena s.s.) driven by repeated elements and novel gene families across ecological guilds.</title>
        <authorList>
            <consortium name="Lawrence Berkeley National Laboratory"/>
            <person name="Harder C.B."/>
            <person name="Miyauchi S."/>
            <person name="Viragh M."/>
            <person name="Kuo A."/>
            <person name="Thoen E."/>
            <person name="Andreopoulos B."/>
            <person name="Lu D."/>
            <person name="Skrede I."/>
            <person name="Drula E."/>
            <person name="Henrissat B."/>
            <person name="Morin E."/>
            <person name="Kohler A."/>
            <person name="Barry K."/>
            <person name="LaButti K."/>
            <person name="Morin E."/>
            <person name="Salamov A."/>
            <person name="Lipzen A."/>
            <person name="Mereny Z."/>
            <person name="Hegedus B."/>
            <person name="Baldrian P."/>
            <person name="Stursova M."/>
            <person name="Weitz H."/>
            <person name="Taylor A."/>
            <person name="Grigoriev I.V."/>
            <person name="Nagy L.G."/>
            <person name="Martin F."/>
            <person name="Kauserud H."/>
        </authorList>
    </citation>
    <scope>NUCLEOTIDE SEQUENCE</scope>
    <source>
        <strain evidence="1">9284</strain>
    </source>
</reference>
<dbReference type="SUPFAM" id="SSF53474">
    <property type="entry name" value="alpha/beta-Hydrolases"/>
    <property type="match status" value="1"/>
</dbReference>
<keyword evidence="2" id="KW-1185">Reference proteome</keyword>
<name>A0AAD7B0L3_9AGAR</name>
<dbReference type="EMBL" id="JARKIF010000054">
    <property type="protein sequence ID" value="KAJ7606902.1"/>
    <property type="molecule type" value="Genomic_DNA"/>
</dbReference>
<sequence>TPMLSQTLLDPLQAKSVQFAYCHDRPLQCVATRYTLEACDPEGFTFIFASGISLCQDTWLPVIKQLFRLSSESFRVHSAWVVERPNHGEAALLNAAALKEHYSVQFPSLQYASAIHAFLTSDILSASERKNLVGAGHSGGGGSLIQAVQYGLRDGHAIPLKSLFLVEAPIVGPEVWPYLALMYDGVKRSNARRTSSWPSKQVAMKWFQTHTPWKSFSPDVLRIVEDTYFMPDPGRPGFITTKTTVEQETACFVDNGTQLLAGPFLRTILDQLPTHTIEGTLQDIWPPAVYDLIAVNRAEARDQLASIAFVNDVGHYLPVVKPHQVATRIFEMLRPPLVPSKL</sequence>
<comment type="caution">
    <text evidence="1">The sequence shown here is derived from an EMBL/GenBank/DDBJ whole genome shotgun (WGS) entry which is preliminary data.</text>
</comment>
<accession>A0AAD7B0L3</accession>
<organism evidence="1 2">
    <name type="scientific">Roridomyces roridus</name>
    <dbReference type="NCBI Taxonomy" id="1738132"/>
    <lineage>
        <taxon>Eukaryota</taxon>
        <taxon>Fungi</taxon>
        <taxon>Dikarya</taxon>
        <taxon>Basidiomycota</taxon>
        <taxon>Agaricomycotina</taxon>
        <taxon>Agaricomycetes</taxon>
        <taxon>Agaricomycetidae</taxon>
        <taxon>Agaricales</taxon>
        <taxon>Marasmiineae</taxon>
        <taxon>Mycenaceae</taxon>
        <taxon>Roridomyces</taxon>
    </lineage>
</organism>
<dbReference type="InterPro" id="IPR029058">
    <property type="entry name" value="AB_hydrolase_fold"/>
</dbReference>
<gene>
    <name evidence="1" type="ORF">FB45DRAFT_949435</name>
</gene>
<dbReference type="Proteomes" id="UP001221142">
    <property type="component" value="Unassembled WGS sequence"/>
</dbReference>
<evidence type="ECO:0008006" key="3">
    <source>
        <dbReference type="Google" id="ProtNLM"/>
    </source>
</evidence>
<evidence type="ECO:0000313" key="2">
    <source>
        <dbReference type="Proteomes" id="UP001221142"/>
    </source>
</evidence>
<protein>
    <recommendedName>
        <fullName evidence="3">AB hydrolase-1 domain-containing protein</fullName>
    </recommendedName>
</protein>
<proteinExistence type="predicted"/>
<evidence type="ECO:0000313" key="1">
    <source>
        <dbReference type="EMBL" id="KAJ7606902.1"/>
    </source>
</evidence>